<proteinExistence type="predicted"/>
<accession>A0A0E9UZY4</accession>
<name>A0A0E9UZY4_ANGAN</name>
<sequence>MAGIPMLKSGCSLNSTLLGGLHQMLRIWPFATRVFTDLGYPVLAGFQVSRLPQFIILIYTA</sequence>
<dbReference type="AlphaFoldDB" id="A0A0E9UZY4"/>
<reference evidence="1" key="1">
    <citation type="submission" date="2014-11" db="EMBL/GenBank/DDBJ databases">
        <authorList>
            <person name="Amaro Gonzalez C."/>
        </authorList>
    </citation>
    <scope>NUCLEOTIDE SEQUENCE</scope>
</reference>
<dbReference type="EMBL" id="GBXM01037281">
    <property type="protein sequence ID" value="JAH71296.1"/>
    <property type="molecule type" value="Transcribed_RNA"/>
</dbReference>
<evidence type="ECO:0000313" key="1">
    <source>
        <dbReference type="EMBL" id="JAH71296.1"/>
    </source>
</evidence>
<reference evidence="1" key="2">
    <citation type="journal article" date="2015" name="Fish Shellfish Immunol.">
        <title>Early steps in the European eel (Anguilla anguilla)-Vibrio vulnificus interaction in the gills: Role of the RtxA13 toxin.</title>
        <authorList>
            <person name="Callol A."/>
            <person name="Pajuelo D."/>
            <person name="Ebbesson L."/>
            <person name="Teles M."/>
            <person name="MacKenzie S."/>
            <person name="Amaro C."/>
        </authorList>
    </citation>
    <scope>NUCLEOTIDE SEQUENCE</scope>
</reference>
<protein>
    <submittedName>
        <fullName evidence="1">Uncharacterized protein</fullName>
    </submittedName>
</protein>
<organism evidence="1">
    <name type="scientific">Anguilla anguilla</name>
    <name type="common">European freshwater eel</name>
    <name type="synonym">Muraena anguilla</name>
    <dbReference type="NCBI Taxonomy" id="7936"/>
    <lineage>
        <taxon>Eukaryota</taxon>
        <taxon>Metazoa</taxon>
        <taxon>Chordata</taxon>
        <taxon>Craniata</taxon>
        <taxon>Vertebrata</taxon>
        <taxon>Euteleostomi</taxon>
        <taxon>Actinopterygii</taxon>
        <taxon>Neopterygii</taxon>
        <taxon>Teleostei</taxon>
        <taxon>Anguilliformes</taxon>
        <taxon>Anguillidae</taxon>
        <taxon>Anguilla</taxon>
    </lineage>
</organism>